<dbReference type="RefSeq" id="WP_316020671.1">
    <property type="nucleotide sequence ID" value="NZ_JAWDID010000052.1"/>
</dbReference>
<feature type="transmembrane region" description="Helical" evidence="1">
    <location>
        <begin position="368"/>
        <end position="389"/>
    </location>
</feature>
<feature type="transmembrane region" description="Helical" evidence="1">
    <location>
        <begin position="274"/>
        <end position="296"/>
    </location>
</feature>
<feature type="transmembrane region" description="Helical" evidence="1">
    <location>
        <begin position="23"/>
        <end position="43"/>
    </location>
</feature>
<organism evidence="2 3">
    <name type="scientific">Bosea rubneri</name>
    <dbReference type="NCBI Taxonomy" id="3075434"/>
    <lineage>
        <taxon>Bacteria</taxon>
        <taxon>Pseudomonadati</taxon>
        <taxon>Pseudomonadota</taxon>
        <taxon>Alphaproteobacteria</taxon>
        <taxon>Hyphomicrobiales</taxon>
        <taxon>Boseaceae</taxon>
        <taxon>Bosea</taxon>
    </lineage>
</organism>
<accession>A0ABU3SDS5</accession>
<gene>
    <name evidence="2" type="ORF">RKE40_23735</name>
</gene>
<feature type="transmembrane region" description="Helical" evidence="1">
    <location>
        <begin position="149"/>
        <end position="167"/>
    </location>
</feature>
<keyword evidence="1" id="KW-0472">Membrane</keyword>
<evidence type="ECO:0000313" key="3">
    <source>
        <dbReference type="Proteomes" id="UP001254257"/>
    </source>
</evidence>
<keyword evidence="1" id="KW-0812">Transmembrane</keyword>
<proteinExistence type="predicted"/>
<feature type="transmembrane region" description="Helical" evidence="1">
    <location>
        <begin position="63"/>
        <end position="81"/>
    </location>
</feature>
<feature type="transmembrane region" description="Helical" evidence="1">
    <location>
        <begin position="308"/>
        <end position="327"/>
    </location>
</feature>
<feature type="transmembrane region" description="Helical" evidence="1">
    <location>
        <begin position="334"/>
        <end position="356"/>
    </location>
</feature>
<keyword evidence="1" id="KW-1133">Transmembrane helix</keyword>
<dbReference type="InterPro" id="IPR010266">
    <property type="entry name" value="NnrS"/>
</dbReference>
<protein>
    <submittedName>
        <fullName evidence="2">NnrS family protein</fullName>
    </submittedName>
</protein>
<reference evidence="2 3" key="1">
    <citation type="submission" date="2023-09" db="EMBL/GenBank/DDBJ databases">
        <title>Whole genome shotgun sequencing (WGS) of Bosea sp. ZW T0_25, isolated from stored onions (Allium cepa).</title>
        <authorList>
            <person name="Stoll D.A."/>
            <person name="Huch M."/>
        </authorList>
    </citation>
    <scope>NUCLEOTIDE SEQUENCE [LARGE SCALE GENOMIC DNA]</scope>
    <source>
        <strain evidence="2 3">ZW T0_25</strain>
    </source>
</reference>
<dbReference type="Pfam" id="PF05940">
    <property type="entry name" value="NnrS"/>
    <property type="match status" value="1"/>
</dbReference>
<sequence>MSQHSIDAATGVRHPLLAEGLKLFFPLAAAHAVLLPLAWVALFGLGLPFAREVPPGQWHAHEMIFGTYGAALAGFLASAMPEWTDTKARSGRALLLLAGLWLPGRLIGLVGADALIIVAGATDLAFLLLLLFFVAAPLIARRSTRHGSFVLWVFFFALLELAIRAAWLTGATALSGRLLHAALAVFLVFLSLAIARINVVVVNHALDPSGETTPYRPHPGRQNLTAGLVALQLAAALLWPDSAVPAWLALAAAAAFFDRLAEWFIGRAVLRAEVLALAAANAYGGLGFLAIGLSGLGAPLSPMTGLHLLSVGALGLAVMAVFVIAGLRHSGRDLVLPASAKLALAAMAAAGLVRTLPELGIGTGLAGLHYTLAALLWSASFAIWLIGFWPILNARKGEDGGCG</sequence>
<dbReference type="EMBL" id="JAWDID010000052">
    <property type="protein sequence ID" value="MDU0342919.1"/>
    <property type="molecule type" value="Genomic_DNA"/>
</dbReference>
<feature type="transmembrane region" description="Helical" evidence="1">
    <location>
        <begin position="179"/>
        <end position="202"/>
    </location>
</feature>
<evidence type="ECO:0000313" key="2">
    <source>
        <dbReference type="EMBL" id="MDU0342919.1"/>
    </source>
</evidence>
<feature type="transmembrane region" description="Helical" evidence="1">
    <location>
        <begin position="93"/>
        <end position="118"/>
    </location>
</feature>
<dbReference type="Proteomes" id="UP001254257">
    <property type="component" value="Unassembled WGS sequence"/>
</dbReference>
<feature type="transmembrane region" description="Helical" evidence="1">
    <location>
        <begin position="124"/>
        <end position="140"/>
    </location>
</feature>
<comment type="caution">
    <text evidence="2">The sequence shown here is derived from an EMBL/GenBank/DDBJ whole genome shotgun (WGS) entry which is preliminary data.</text>
</comment>
<evidence type="ECO:0000256" key="1">
    <source>
        <dbReference type="SAM" id="Phobius"/>
    </source>
</evidence>
<name>A0ABU3SDS5_9HYPH</name>
<keyword evidence="3" id="KW-1185">Reference proteome</keyword>